<sequence>MKLKKQDILLLAALLAGVLLLGAFLMLTRKSGAEVVVKVAGKQVTSMPLDKDTKYTIHGVNGGTNELVIADSQVWLEQASCPDKLCVHQGKIQYAGQSIICLPNKVSVTIEDEQDKNGVDAVAQ</sequence>
<dbReference type="RefSeq" id="WP_216469551.1">
    <property type="nucleotide sequence ID" value="NZ_JAHLQI010000002.1"/>
</dbReference>
<dbReference type="EMBL" id="JAHLQI010000002">
    <property type="protein sequence ID" value="MBU5489896.1"/>
    <property type="molecule type" value="Genomic_DNA"/>
</dbReference>
<gene>
    <name evidence="1" type="ORF">KQI75_04555</name>
</gene>
<organism evidence="1 2">
    <name type="scientific">Butyricicoccus intestinisimiae</name>
    <dbReference type="NCBI Taxonomy" id="2841509"/>
    <lineage>
        <taxon>Bacteria</taxon>
        <taxon>Bacillati</taxon>
        <taxon>Bacillota</taxon>
        <taxon>Clostridia</taxon>
        <taxon>Eubacteriales</taxon>
        <taxon>Butyricicoccaceae</taxon>
        <taxon>Butyricicoccus</taxon>
    </lineage>
</organism>
<keyword evidence="2" id="KW-1185">Reference proteome</keyword>
<name>A0ABS6ES06_9FIRM</name>
<dbReference type="CDD" id="cd09911">
    <property type="entry name" value="Lin0431_like"/>
    <property type="match status" value="1"/>
</dbReference>
<evidence type="ECO:0000313" key="2">
    <source>
        <dbReference type="Proteomes" id="UP000783588"/>
    </source>
</evidence>
<proteinExistence type="predicted"/>
<accession>A0ABS6ES06</accession>
<protein>
    <submittedName>
        <fullName evidence="1">NusG domain II-containing protein</fullName>
    </submittedName>
</protein>
<reference evidence="1 2" key="1">
    <citation type="submission" date="2021-06" db="EMBL/GenBank/DDBJ databases">
        <authorList>
            <person name="Sun Q."/>
            <person name="Li D."/>
        </authorList>
    </citation>
    <scope>NUCLEOTIDE SEQUENCE [LARGE SCALE GENOMIC DNA]</scope>
    <source>
        <strain evidence="1 2">MSJd-7</strain>
    </source>
</reference>
<evidence type="ECO:0000313" key="1">
    <source>
        <dbReference type="EMBL" id="MBU5489896.1"/>
    </source>
</evidence>
<comment type="caution">
    <text evidence="1">The sequence shown here is derived from an EMBL/GenBank/DDBJ whole genome shotgun (WGS) entry which is preliminary data.</text>
</comment>
<dbReference type="Proteomes" id="UP000783588">
    <property type="component" value="Unassembled WGS sequence"/>
</dbReference>
<dbReference type="Pfam" id="PF07009">
    <property type="entry name" value="NusG_II"/>
    <property type="match status" value="1"/>
</dbReference>